<comment type="caution">
    <text evidence="1">The sequence shown here is derived from an EMBL/GenBank/DDBJ whole genome shotgun (WGS) entry which is preliminary data.</text>
</comment>
<sequence>MILIMECTPSVSSSLTSPSKLTVTVTKLARSWRNVLAKLRMTCCYDSSIQSTKTAGQLPTMKRSLAYLMMRILAAPRLAGDSDAWLNNSYLECGLDA</sequence>
<evidence type="ECO:0000313" key="1">
    <source>
        <dbReference type="EMBL" id="DAD20278.1"/>
    </source>
</evidence>
<dbReference type="EMBL" id="DUZY01000001">
    <property type="protein sequence ID" value="DAD20278.1"/>
    <property type="molecule type" value="Genomic_DNA"/>
</dbReference>
<dbReference type="AlphaFoldDB" id="A0A822XRZ5"/>
<keyword evidence="2" id="KW-1185">Reference proteome</keyword>
<evidence type="ECO:0000313" key="2">
    <source>
        <dbReference type="Proteomes" id="UP000607653"/>
    </source>
</evidence>
<reference evidence="1 2" key="1">
    <citation type="journal article" date="2020" name="Mol. Biol. Evol.">
        <title>Distinct Expression and Methylation Patterns for Genes with Different Fates following a Single Whole-Genome Duplication in Flowering Plants.</title>
        <authorList>
            <person name="Shi T."/>
            <person name="Rahmani R.S."/>
            <person name="Gugger P.F."/>
            <person name="Wang M."/>
            <person name="Li H."/>
            <person name="Zhang Y."/>
            <person name="Li Z."/>
            <person name="Wang Q."/>
            <person name="Van de Peer Y."/>
            <person name="Marchal K."/>
            <person name="Chen J."/>
        </authorList>
    </citation>
    <scope>NUCLEOTIDE SEQUENCE [LARGE SCALE GENOMIC DNA]</scope>
    <source>
        <tissue evidence="1">Leaf</tissue>
    </source>
</reference>
<dbReference type="Proteomes" id="UP000607653">
    <property type="component" value="Unassembled WGS sequence"/>
</dbReference>
<name>A0A822XRZ5_NELNU</name>
<protein>
    <submittedName>
        <fullName evidence="1">Uncharacterized protein</fullName>
    </submittedName>
</protein>
<gene>
    <name evidence="1" type="ORF">HUJ06_021741</name>
</gene>
<organism evidence="1 2">
    <name type="scientific">Nelumbo nucifera</name>
    <name type="common">Sacred lotus</name>
    <dbReference type="NCBI Taxonomy" id="4432"/>
    <lineage>
        <taxon>Eukaryota</taxon>
        <taxon>Viridiplantae</taxon>
        <taxon>Streptophyta</taxon>
        <taxon>Embryophyta</taxon>
        <taxon>Tracheophyta</taxon>
        <taxon>Spermatophyta</taxon>
        <taxon>Magnoliopsida</taxon>
        <taxon>Proteales</taxon>
        <taxon>Nelumbonaceae</taxon>
        <taxon>Nelumbo</taxon>
    </lineage>
</organism>
<proteinExistence type="predicted"/>
<accession>A0A822XRZ5</accession>